<dbReference type="RefSeq" id="XP_022088677.1">
    <property type="nucleotide sequence ID" value="XM_022232985.1"/>
</dbReference>
<organism evidence="3 4">
    <name type="scientific">Acanthaster planci</name>
    <name type="common">Crown-of-thorns starfish</name>
    <dbReference type="NCBI Taxonomy" id="133434"/>
    <lineage>
        <taxon>Eukaryota</taxon>
        <taxon>Metazoa</taxon>
        <taxon>Echinodermata</taxon>
        <taxon>Eleutherozoa</taxon>
        <taxon>Asterozoa</taxon>
        <taxon>Asteroidea</taxon>
        <taxon>Valvatacea</taxon>
        <taxon>Valvatida</taxon>
        <taxon>Acanthasteridae</taxon>
        <taxon>Acanthaster</taxon>
    </lineage>
</organism>
<feature type="coiled-coil region" evidence="1">
    <location>
        <begin position="119"/>
        <end position="163"/>
    </location>
</feature>
<dbReference type="Proteomes" id="UP000694845">
    <property type="component" value="Unplaced"/>
</dbReference>
<sequence>MPIKGVLTKPHPRLCDAAALPDGDKQYGSSSEANRDAQLCRQKALDLEREIQVEWQNEHLNIKGLVDTEKRLLDYRQVEKQQDHMQAELLQGQMEMLRQQAEQEHGVSAAELQHRAHLRQEAQLQLLANQQRLAELERQAELNLQAERQRQRLQCQAELHRQVALQQQAHIQRQTELQQQAYIQWHAQVHRAEVERQQLLWQAQLRWQAEQAELERQALMQQQARLQRQAVNESQAWETQRQEEASKQLAEAHRKAEEEAKFQAWVVEAQTRALEIAAEECRRNERLYQLNREREEQAICEGYPARPPVVKPPKTRNKNNNGKVCKKAQSGLTQTHSNDQAEPRAVQPYDRDQLETFIHGPSTPSKKCRPRKKNPGLPSLSKVMLSGKPRRR</sequence>
<keyword evidence="1" id="KW-0175">Coiled coil</keyword>
<gene>
    <name evidence="4" type="primary">LOC110978195</name>
</gene>
<reference evidence="4" key="1">
    <citation type="submission" date="2025-08" db="UniProtKB">
        <authorList>
            <consortium name="RefSeq"/>
        </authorList>
    </citation>
    <scope>IDENTIFICATION</scope>
</reference>
<keyword evidence="3" id="KW-1185">Reference proteome</keyword>
<evidence type="ECO:0000313" key="4">
    <source>
        <dbReference type="RefSeq" id="XP_022088677.1"/>
    </source>
</evidence>
<dbReference type="GeneID" id="110978195"/>
<feature type="coiled-coil region" evidence="1">
    <location>
        <begin position="202"/>
        <end position="259"/>
    </location>
</feature>
<evidence type="ECO:0000256" key="2">
    <source>
        <dbReference type="SAM" id="MobiDB-lite"/>
    </source>
</evidence>
<feature type="region of interest" description="Disordered" evidence="2">
    <location>
        <begin position="304"/>
        <end position="392"/>
    </location>
</feature>
<feature type="compositionally biased region" description="Polar residues" evidence="2">
    <location>
        <begin position="330"/>
        <end position="340"/>
    </location>
</feature>
<protein>
    <submittedName>
        <fullName evidence="4">Uncharacterized protein</fullName>
    </submittedName>
</protein>
<name>A0A8B7Y7Y7_ACAPL</name>
<proteinExistence type="predicted"/>
<evidence type="ECO:0000313" key="3">
    <source>
        <dbReference type="Proteomes" id="UP000694845"/>
    </source>
</evidence>
<dbReference type="AlphaFoldDB" id="A0A8B7Y7Y7"/>
<accession>A0A8B7Y7Y7</accession>
<dbReference type="KEGG" id="aplc:110978195"/>
<evidence type="ECO:0000256" key="1">
    <source>
        <dbReference type="SAM" id="Coils"/>
    </source>
</evidence>